<feature type="compositionally biased region" description="Basic residues" evidence="1">
    <location>
        <begin position="12"/>
        <end position="22"/>
    </location>
</feature>
<sequence>IFSQTINVGKKNPQRKHRGIFKKPRDLRHRRLIKDGIQENGLSAGSRDDLKVTEFGTPVATCPAILEEKRVYNQEPVISEMPGDLWATLK</sequence>
<feature type="non-terminal residue" evidence="2">
    <location>
        <position position="1"/>
    </location>
</feature>
<evidence type="ECO:0000313" key="3">
    <source>
        <dbReference type="Proteomes" id="UP000335636"/>
    </source>
</evidence>
<feature type="region of interest" description="Disordered" evidence="1">
    <location>
        <begin position="1"/>
        <end position="22"/>
    </location>
</feature>
<evidence type="ECO:0000256" key="1">
    <source>
        <dbReference type="SAM" id="MobiDB-lite"/>
    </source>
</evidence>
<proteinExistence type="predicted"/>
<gene>
    <name evidence="2" type="ORF">MONAX_5E001156</name>
</gene>
<protein>
    <submittedName>
        <fullName evidence="2">Uncharacterized protein</fullName>
    </submittedName>
</protein>
<keyword evidence="3" id="KW-1185">Reference proteome</keyword>
<dbReference type="EMBL" id="CABDUW010002894">
    <property type="protein sequence ID" value="VTJ88272.1"/>
    <property type="molecule type" value="Genomic_DNA"/>
</dbReference>
<evidence type="ECO:0000313" key="2">
    <source>
        <dbReference type="EMBL" id="VTJ88272.1"/>
    </source>
</evidence>
<dbReference type="Proteomes" id="UP000335636">
    <property type="component" value="Unassembled WGS sequence"/>
</dbReference>
<organism evidence="2 3">
    <name type="scientific">Marmota monax</name>
    <name type="common">Woodchuck</name>
    <dbReference type="NCBI Taxonomy" id="9995"/>
    <lineage>
        <taxon>Eukaryota</taxon>
        <taxon>Metazoa</taxon>
        <taxon>Chordata</taxon>
        <taxon>Craniata</taxon>
        <taxon>Vertebrata</taxon>
        <taxon>Euteleostomi</taxon>
        <taxon>Mammalia</taxon>
        <taxon>Eutheria</taxon>
        <taxon>Euarchontoglires</taxon>
        <taxon>Glires</taxon>
        <taxon>Rodentia</taxon>
        <taxon>Sciuromorpha</taxon>
        <taxon>Sciuridae</taxon>
        <taxon>Xerinae</taxon>
        <taxon>Marmotini</taxon>
        <taxon>Marmota</taxon>
    </lineage>
</organism>
<name>A0A5E4D4V3_MARMO</name>
<accession>A0A5E4D4V3</accession>
<comment type="caution">
    <text evidence="2">The sequence shown here is derived from an EMBL/GenBank/DDBJ whole genome shotgun (WGS) entry which is preliminary data.</text>
</comment>
<feature type="non-terminal residue" evidence="2">
    <location>
        <position position="90"/>
    </location>
</feature>
<reference evidence="2" key="1">
    <citation type="submission" date="2019-04" db="EMBL/GenBank/DDBJ databases">
        <authorList>
            <person name="Alioto T."/>
            <person name="Alioto T."/>
        </authorList>
    </citation>
    <scope>NUCLEOTIDE SEQUENCE [LARGE SCALE GENOMIC DNA]</scope>
</reference>
<dbReference type="AlphaFoldDB" id="A0A5E4D4V3"/>